<evidence type="ECO:0000256" key="3">
    <source>
        <dbReference type="ARBA" id="ARBA00009025"/>
    </source>
</evidence>
<feature type="transmembrane region" description="Helical" evidence="12">
    <location>
        <begin position="204"/>
        <end position="225"/>
    </location>
</feature>
<comment type="similarity">
    <text evidence="3 12">Belongs to the complex I subunit 4 family.</text>
</comment>
<keyword evidence="12 14" id="KW-0496">Mitochondrion</keyword>
<dbReference type="NCBIfam" id="TIGR01972">
    <property type="entry name" value="NDH_I_M"/>
    <property type="match status" value="1"/>
</dbReference>
<evidence type="ECO:0000256" key="10">
    <source>
        <dbReference type="ARBA" id="ARBA00023075"/>
    </source>
</evidence>
<reference evidence="14" key="1">
    <citation type="journal article" date="2019" name="Genome Biol. Evol.">
        <title>Tracing the Evolution of the Plastome and Mitogenome in the Chloropicophyceae Uncovered Convergent tRNA Gene Losses and a Variant Plastid Genetic Code.</title>
        <authorList>
            <person name="Turmel M."/>
            <person name="Dos Santos A.L."/>
            <person name="Otis C."/>
            <person name="Sergerie R."/>
            <person name="Lemieux C."/>
        </authorList>
    </citation>
    <scope>NUCLEOTIDE SEQUENCE</scope>
</reference>
<comment type="catalytic activity">
    <reaction evidence="12">
        <text>a ubiquinone + NADH + 5 H(+)(in) = a ubiquinol + NAD(+) + 4 H(+)(out)</text>
        <dbReference type="Rhea" id="RHEA:29091"/>
        <dbReference type="Rhea" id="RHEA-COMP:9565"/>
        <dbReference type="Rhea" id="RHEA-COMP:9566"/>
        <dbReference type="ChEBI" id="CHEBI:15378"/>
        <dbReference type="ChEBI" id="CHEBI:16389"/>
        <dbReference type="ChEBI" id="CHEBI:17976"/>
        <dbReference type="ChEBI" id="CHEBI:57540"/>
        <dbReference type="ChEBI" id="CHEBI:57945"/>
        <dbReference type="EC" id="7.1.1.2"/>
    </reaction>
</comment>
<comment type="function">
    <text evidence="1">Core subunit of the mitochondrial membrane respiratory chain NADH dehydrogenase (Complex I) that is believed to belong to the minimal assembly required for catalysis. Complex I functions in the transfer of electrons from NADH to the respiratory chain. The immediate electron acceptor for the enzyme is believed to be ubiquinone.</text>
</comment>
<accession>A0A4D6C5H7</accession>
<feature type="domain" description="NADH:quinone oxidoreductase/Mrp antiporter transmembrane" evidence="13">
    <location>
        <begin position="169"/>
        <end position="452"/>
    </location>
</feature>
<feature type="transmembrane region" description="Helical" evidence="12">
    <location>
        <begin position="171"/>
        <end position="192"/>
    </location>
</feature>
<keyword evidence="11 12" id="KW-0472">Membrane</keyword>
<dbReference type="InterPro" id="IPR003918">
    <property type="entry name" value="NADH_UbQ_OxRdtase"/>
</dbReference>
<evidence type="ECO:0000256" key="6">
    <source>
        <dbReference type="ARBA" id="ARBA00022692"/>
    </source>
</evidence>
<dbReference type="AlphaFoldDB" id="A0A4D6C5H7"/>
<feature type="transmembrane region" description="Helical" evidence="12">
    <location>
        <begin position="442"/>
        <end position="464"/>
    </location>
</feature>
<dbReference type="GO" id="GO:0048039">
    <property type="term" value="F:ubiquinone binding"/>
    <property type="evidence" value="ECO:0007669"/>
    <property type="project" value="TreeGrafter"/>
</dbReference>
<feature type="transmembrane region" description="Helical" evidence="12">
    <location>
        <begin position="7"/>
        <end position="27"/>
    </location>
</feature>
<dbReference type="EC" id="7.1.1.2" evidence="4 12"/>
<evidence type="ECO:0000256" key="5">
    <source>
        <dbReference type="ARBA" id="ARBA00021006"/>
    </source>
</evidence>
<dbReference type="RefSeq" id="YP_009647168.1">
    <property type="nucleotide sequence ID" value="NC_042603.1"/>
</dbReference>
<evidence type="ECO:0000256" key="8">
    <source>
        <dbReference type="ARBA" id="ARBA00022989"/>
    </source>
</evidence>
<evidence type="ECO:0000259" key="13">
    <source>
        <dbReference type="Pfam" id="PF00361"/>
    </source>
</evidence>
<feature type="transmembrane region" description="Helical" evidence="12">
    <location>
        <begin position="120"/>
        <end position="140"/>
    </location>
</feature>
<feature type="transmembrane region" description="Helical" evidence="12">
    <location>
        <begin position="339"/>
        <end position="359"/>
    </location>
</feature>
<feature type="transmembrane region" description="Helical" evidence="12">
    <location>
        <begin position="365"/>
        <end position="387"/>
    </location>
</feature>
<feature type="transmembrane region" description="Helical" evidence="12">
    <location>
        <begin position="280"/>
        <end position="300"/>
    </location>
</feature>
<comment type="subcellular location">
    <subcellularLocation>
        <location evidence="2">Membrane</location>
        <topology evidence="2">Multi-pass membrane protein</topology>
    </subcellularLocation>
    <subcellularLocation>
        <location evidence="12">Mitochondrion membrane</location>
        <topology evidence="12">Multi-pass membrane protein</topology>
    </subcellularLocation>
</comment>
<evidence type="ECO:0000256" key="12">
    <source>
        <dbReference type="RuleBase" id="RU003297"/>
    </source>
</evidence>
<feature type="transmembrane region" description="Helical" evidence="12">
    <location>
        <begin position="399"/>
        <end position="422"/>
    </location>
</feature>
<evidence type="ECO:0000256" key="1">
    <source>
        <dbReference type="ARBA" id="ARBA00003257"/>
    </source>
</evidence>
<evidence type="ECO:0000256" key="4">
    <source>
        <dbReference type="ARBA" id="ARBA00012944"/>
    </source>
</evidence>
<comment type="function">
    <text evidence="12">Core subunit of the mitochondrial membrane respiratory chain NADH dehydrogenase (Complex I) which catalyzes electron transfer from NADH through the respiratory chain, using ubiquinone as an electron acceptor. Essential for the catalytic activity and assembly of complex I.</text>
</comment>
<keyword evidence="8 12" id="KW-1133">Transmembrane helix</keyword>
<dbReference type="GO" id="GO:0042773">
    <property type="term" value="P:ATP synthesis coupled electron transport"/>
    <property type="evidence" value="ECO:0007669"/>
    <property type="project" value="InterPro"/>
</dbReference>
<dbReference type="Pfam" id="PF00361">
    <property type="entry name" value="Proton_antipo_M"/>
    <property type="match status" value="1"/>
</dbReference>
<name>A0A4D6C5H7_9CHLO</name>
<dbReference type="GO" id="GO:0015990">
    <property type="term" value="P:electron transport coupled proton transport"/>
    <property type="evidence" value="ECO:0007669"/>
    <property type="project" value="TreeGrafter"/>
</dbReference>
<dbReference type="GO" id="GO:0003954">
    <property type="term" value="F:NADH dehydrogenase activity"/>
    <property type="evidence" value="ECO:0007669"/>
    <property type="project" value="TreeGrafter"/>
</dbReference>
<dbReference type="PRINTS" id="PR01437">
    <property type="entry name" value="NUOXDRDTASE4"/>
</dbReference>
<evidence type="ECO:0000313" key="14">
    <source>
        <dbReference type="EMBL" id="QBX98910.1"/>
    </source>
</evidence>
<keyword evidence="12" id="KW-0249">Electron transport</keyword>
<dbReference type="PANTHER" id="PTHR43507:SF1">
    <property type="entry name" value="NADH-UBIQUINONE OXIDOREDUCTASE CHAIN 4"/>
    <property type="match status" value="1"/>
</dbReference>
<feature type="transmembrane region" description="Helical" evidence="12">
    <location>
        <begin position="71"/>
        <end position="90"/>
    </location>
</feature>
<keyword evidence="7" id="KW-1278">Translocase</keyword>
<keyword evidence="10 12" id="KW-0830">Ubiquinone</keyword>
<keyword evidence="6 12" id="KW-0812">Transmembrane</keyword>
<keyword evidence="9 12" id="KW-0520">NAD</keyword>
<dbReference type="InterPro" id="IPR001750">
    <property type="entry name" value="ND/Mrp_TM"/>
</dbReference>
<dbReference type="NCBIfam" id="NF004499">
    <property type="entry name" value="PRK05846.1-3"/>
    <property type="match status" value="1"/>
</dbReference>
<gene>
    <name evidence="14" type="primary">nad4</name>
</gene>
<feature type="transmembrane region" description="Helical" evidence="12">
    <location>
        <begin position="245"/>
        <end position="268"/>
    </location>
</feature>
<feature type="transmembrane region" description="Helical" evidence="12">
    <location>
        <begin position="488"/>
        <end position="505"/>
    </location>
</feature>
<evidence type="ECO:0000256" key="2">
    <source>
        <dbReference type="ARBA" id="ARBA00004141"/>
    </source>
</evidence>
<proteinExistence type="inferred from homology"/>
<evidence type="ECO:0000256" key="7">
    <source>
        <dbReference type="ARBA" id="ARBA00022967"/>
    </source>
</evidence>
<evidence type="ECO:0000256" key="9">
    <source>
        <dbReference type="ARBA" id="ARBA00023027"/>
    </source>
</evidence>
<protein>
    <recommendedName>
        <fullName evidence="5 12">NADH-ubiquinone oxidoreductase chain 4</fullName>
        <ecNumber evidence="4 12">7.1.1.2</ecNumber>
    </recommendedName>
</protein>
<keyword evidence="12" id="KW-0679">Respiratory chain</keyword>
<keyword evidence="12" id="KW-0813">Transport</keyword>
<dbReference type="GO" id="GO:0008137">
    <property type="term" value="F:NADH dehydrogenase (ubiquinone) activity"/>
    <property type="evidence" value="ECO:0007669"/>
    <property type="project" value="UniProtKB-UniRule"/>
</dbReference>
<dbReference type="EMBL" id="MK086011">
    <property type="protein sequence ID" value="QBX98910.1"/>
    <property type="molecule type" value="Genomic_DNA"/>
</dbReference>
<feature type="transmembrane region" description="Helical" evidence="12">
    <location>
        <begin position="147"/>
        <end position="165"/>
    </location>
</feature>
<feature type="transmembrane region" description="Helical" evidence="12">
    <location>
        <begin position="39"/>
        <end position="59"/>
    </location>
</feature>
<evidence type="ECO:0000256" key="11">
    <source>
        <dbReference type="ARBA" id="ARBA00023136"/>
    </source>
</evidence>
<dbReference type="GO" id="GO:0031966">
    <property type="term" value="C:mitochondrial membrane"/>
    <property type="evidence" value="ECO:0007669"/>
    <property type="project" value="UniProtKB-SubCell"/>
</dbReference>
<organism evidence="14">
    <name type="scientific">Chloroparvula pacifica</name>
    <dbReference type="NCBI Taxonomy" id="1883388"/>
    <lineage>
        <taxon>Eukaryota</taxon>
        <taxon>Viridiplantae</taxon>
        <taxon>Chlorophyta</taxon>
        <taxon>Chloropicophyceae</taxon>
        <taxon>Chloropicales</taxon>
        <taxon>Chloropicaceae</taxon>
        <taxon>Chloroparvula</taxon>
    </lineage>
</organism>
<geneLocation type="mitochondrion" evidence="14"/>
<dbReference type="InterPro" id="IPR010227">
    <property type="entry name" value="NADH_Q_OxRdtase_chainM/4"/>
</dbReference>
<feature type="transmembrane region" description="Helical" evidence="12">
    <location>
        <begin position="306"/>
        <end position="327"/>
    </location>
</feature>
<dbReference type="GeneID" id="40513625"/>
<dbReference type="PANTHER" id="PTHR43507">
    <property type="entry name" value="NADH-UBIQUINONE OXIDOREDUCTASE CHAIN 4"/>
    <property type="match status" value="1"/>
</dbReference>
<sequence length="526" mass="58743">MLLPASLRWISSIGFWGLSAGVIYQYTMYCQEVNTFPGGSPLLITIILLPALGALALTFISDENKQLQKVVALNVSLITFLLSLTLWIYFDSSVSDFQFVYHANWLNSANIHLTLGIDGISLFFVILSALLIPICILTGWSSIQIYLREYLIALLMLETCMMAVFCLLDVLLFYIFFESVLIPMFIIIGVWGSRQRKIRAAYQLFLYTLLGSVLMLLAILMIYYQTGTTDLQVLLTTEFSESRQMLYWLAFFASFAVKVPMVPVHLWLPEAHVEAPTAGSVILAGILLKLGTYGFLRFSIPLFPEATLYFTPLVYTMSVVAIIYTSLTTVRQVDLKKIIAYSSVAHMNLVNLGMFSLNAQGVEGSLLLMLGHGLVSPALFLCIGALYDRHKTRLVRYYGGLVHTMPVFAAVFLFFTMGNIGLPGTSNFVGEFLVLAGCYQTNSIVGALATTGMILAAAYALWLYNRVVFGMPKPEYINSFSDLNRRELAMFLPLIICTLWMGIYPEVFLNEMHASVASLIQHGSFR</sequence>